<proteinExistence type="predicted"/>
<dbReference type="InterPro" id="IPR032466">
    <property type="entry name" value="Metal_Hydrolase"/>
</dbReference>
<sequence length="416" mass="45164">MANYLFKNAHVVFDGRDALEPDFNILVKEDRIAAVSRDTIDPEGATVIDVGGRTLMPGLIDAHAHITGLSLSPRNLSYPAADLAFAAATYLRNSLMAGFTTIREAGGADYTIAHLLESGAIMGPRLFYSGKALTQTGGGADFRSPIEATDPCGHVSPFSVMSVIVDGVDQVRQAAREELRKGASQLKVFVSGGVVFPAEGHPTRYEFSEAELVAAVEEAAARSTYVMAHVYTDEGVRRCLKAGVRSIEHANFASEEAVSMMAQCGAFLDMTFISLVQRIESARDTHLPDETVDNIKRTVERGKQVYEWAKKYKVPIAFGTDLWGPEAQKSQLKEFEIRKELDTAPNVIRSATAVNAELLMQKGKLGAIVTGAYADILVVEGDPLADLRVIQEPEKNLKLIMKNGKIIKNELIVAGH</sequence>
<protein>
    <recommendedName>
        <fullName evidence="1">Amidohydrolase-related domain-containing protein</fullName>
    </recommendedName>
</protein>
<reference evidence="2" key="1">
    <citation type="submission" date="2023-07" db="EMBL/GenBank/DDBJ databases">
        <authorList>
            <person name="Pelsma A.J. K."/>
        </authorList>
    </citation>
    <scope>NUCLEOTIDE SEQUENCE</scope>
</reference>
<evidence type="ECO:0000259" key="1">
    <source>
        <dbReference type="Pfam" id="PF01979"/>
    </source>
</evidence>
<evidence type="ECO:0000313" key="2">
    <source>
        <dbReference type="EMBL" id="CAJ0888871.1"/>
    </source>
</evidence>
<dbReference type="SUPFAM" id="SSF51338">
    <property type="entry name" value="Composite domain of metallo-dependent hydrolases"/>
    <property type="match status" value="2"/>
</dbReference>
<dbReference type="PANTHER" id="PTHR43135:SF3">
    <property type="entry name" value="ALPHA-D-RIBOSE 1-METHYLPHOSPHONATE 5-TRIPHOSPHATE DIPHOSPHATASE"/>
    <property type="match status" value="1"/>
</dbReference>
<dbReference type="Gene3D" id="3.20.20.140">
    <property type="entry name" value="Metal-dependent hydrolases"/>
    <property type="match status" value="1"/>
</dbReference>
<dbReference type="InterPro" id="IPR011059">
    <property type="entry name" value="Metal-dep_hydrolase_composite"/>
</dbReference>
<dbReference type="InterPro" id="IPR057744">
    <property type="entry name" value="OTAase-like"/>
</dbReference>
<dbReference type="EMBL" id="OY288114">
    <property type="protein sequence ID" value="CAJ0888871.1"/>
    <property type="molecule type" value="Genomic_DNA"/>
</dbReference>
<dbReference type="Pfam" id="PF01979">
    <property type="entry name" value="Amidohydro_1"/>
    <property type="match status" value="1"/>
</dbReference>
<dbReference type="PANTHER" id="PTHR43135">
    <property type="entry name" value="ALPHA-D-RIBOSE 1-METHYLPHOSPHONATE 5-TRIPHOSPHATE DIPHOSPHATASE"/>
    <property type="match status" value="1"/>
</dbReference>
<dbReference type="CDD" id="cd01299">
    <property type="entry name" value="Met_dep_hydrolase_A"/>
    <property type="match status" value="1"/>
</dbReference>
<dbReference type="InterPro" id="IPR051781">
    <property type="entry name" value="Metallo-dep_Hydrolase"/>
</dbReference>
<name>A0AA48M6A1_9ZZZZ</name>
<accession>A0AA48M6A1</accession>
<dbReference type="InterPro" id="IPR006680">
    <property type="entry name" value="Amidohydro-rel"/>
</dbReference>
<feature type="domain" description="Amidohydrolase-related" evidence="1">
    <location>
        <begin position="54"/>
        <end position="407"/>
    </location>
</feature>
<organism evidence="2">
    <name type="scientific">freshwater sediment metagenome</name>
    <dbReference type="NCBI Taxonomy" id="556182"/>
    <lineage>
        <taxon>unclassified sequences</taxon>
        <taxon>metagenomes</taxon>
        <taxon>ecological metagenomes</taxon>
    </lineage>
</organism>
<dbReference type="SUPFAM" id="SSF51556">
    <property type="entry name" value="Metallo-dependent hydrolases"/>
    <property type="match status" value="1"/>
</dbReference>
<dbReference type="Gene3D" id="2.30.40.10">
    <property type="entry name" value="Urease, subunit C, domain 1"/>
    <property type="match status" value="1"/>
</dbReference>
<gene>
    <name evidence="2" type="ORF">AMST5_03914</name>
</gene>
<dbReference type="AlphaFoldDB" id="A0AA48M6A1"/>
<dbReference type="GO" id="GO:0016810">
    <property type="term" value="F:hydrolase activity, acting on carbon-nitrogen (but not peptide) bonds"/>
    <property type="evidence" value="ECO:0007669"/>
    <property type="project" value="InterPro"/>
</dbReference>